<keyword evidence="1" id="KW-0732">Signal</keyword>
<keyword evidence="3" id="KW-1185">Reference proteome</keyword>
<dbReference type="EMBL" id="PDKK01000096">
    <property type="protein sequence ID" value="RXJ97561.1"/>
    <property type="molecule type" value="Genomic_DNA"/>
</dbReference>
<feature type="chain" id="PRO_5020887259" evidence="1">
    <location>
        <begin position="28"/>
        <end position="44"/>
    </location>
</feature>
<comment type="caution">
    <text evidence="2">The sequence shown here is derived from an EMBL/GenBank/DDBJ whole genome shotgun (WGS) entry which is preliminary data.</text>
</comment>
<evidence type="ECO:0000256" key="1">
    <source>
        <dbReference type="SAM" id="SignalP"/>
    </source>
</evidence>
<proteinExistence type="predicted"/>
<evidence type="ECO:0000313" key="2">
    <source>
        <dbReference type="EMBL" id="RXJ97561.1"/>
    </source>
</evidence>
<reference evidence="2 3" key="1">
    <citation type="submission" date="2017-10" db="EMBL/GenBank/DDBJ databases">
        <title>Genomics of the genus Arcobacter.</title>
        <authorList>
            <person name="Perez-Cataluna A."/>
            <person name="Figueras M.J."/>
        </authorList>
    </citation>
    <scope>NUCLEOTIDE SEQUENCE [LARGE SCALE GENOMIC DNA]</scope>
    <source>
        <strain evidence="2 3">CECT 8441</strain>
    </source>
</reference>
<feature type="non-terminal residue" evidence="2">
    <location>
        <position position="44"/>
    </location>
</feature>
<accession>A0A4Q1A5J6</accession>
<dbReference type="PROSITE" id="PS51257">
    <property type="entry name" value="PROKAR_LIPOPROTEIN"/>
    <property type="match status" value="1"/>
</dbReference>
<dbReference type="AlphaFoldDB" id="A0A4Q1A5J6"/>
<dbReference type="Proteomes" id="UP000289758">
    <property type="component" value="Unassembled WGS sequence"/>
</dbReference>
<organism evidence="2 3">
    <name type="scientific">Halarcobacter ebronensis</name>
    <dbReference type="NCBI Taxonomy" id="1462615"/>
    <lineage>
        <taxon>Bacteria</taxon>
        <taxon>Pseudomonadati</taxon>
        <taxon>Campylobacterota</taxon>
        <taxon>Epsilonproteobacteria</taxon>
        <taxon>Campylobacterales</taxon>
        <taxon>Arcobacteraceae</taxon>
        <taxon>Halarcobacter</taxon>
    </lineage>
</organism>
<sequence>MKFINVLLSVICIFVFALTACSSNTNGKEEGNGKLKVVTTYSII</sequence>
<gene>
    <name evidence="2" type="ORF">CRV07_15650</name>
</gene>
<feature type="signal peptide" evidence="1">
    <location>
        <begin position="1"/>
        <end position="27"/>
    </location>
</feature>
<name>A0A4Q1A5J6_9BACT</name>
<protein>
    <submittedName>
        <fullName evidence="2">Metal ABC transporter substrate-binding protein</fullName>
    </submittedName>
</protein>
<evidence type="ECO:0000313" key="3">
    <source>
        <dbReference type="Proteomes" id="UP000289758"/>
    </source>
</evidence>